<dbReference type="GO" id="GO:0046872">
    <property type="term" value="F:metal ion binding"/>
    <property type="evidence" value="ECO:0007669"/>
    <property type="project" value="UniProtKB-KW"/>
</dbReference>
<comment type="cofactor">
    <cofactor evidence="6">
        <name>Zn(2+)</name>
        <dbReference type="ChEBI" id="CHEBI:29105"/>
    </cofactor>
    <text evidence="6">Binds 1 zinc ion per subunit.</text>
</comment>
<dbReference type="GO" id="GO:0034982">
    <property type="term" value="P:mitochondrial protein processing"/>
    <property type="evidence" value="ECO:0007669"/>
    <property type="project" value="TreeGrafter"/>
</dbReference>
<dbReference type="GO" id="GO:0004222">
    <property type="term" value="F:metalloendopeptidase activity"/>
    <property type="evidence" value="ECO:0007669"/>
    <property type="project" value="InterPro"/>
</dbReference>
<keyword evidence="1 6" id="KW-0645">Protease</keyword>
<proteinExistence type="inferred from homology"/>
<evidence type="ECO:0000259" key="8">
    <source>
        <dbReference type="Pfam" id="PF01435"/>
    </source>
</evidence>
<evidence type="ECO:0000256" key="6">
    <source>
        <dbReference type="RuleBase" id="RU003983"/>
    </source>
</evidence>
<evidence type="ECO:0000313" key="10">
    <source>
        <dbReference type="Proteomes" id="UP000439903"/>
    </source>
</evidence>
<evidence type="ECO:0000256" key="3">
    <source>
        <dbReference type="ARBA" id="ARBA00022801"/>
    </source>
</evidence>
<evidence type="ECO:0000256" key="2">
    <source>
        <dbReference type="ARBA" id="ARBA00022723"/>
    </source>
</evidence>
<sequence>MNLSFPKILPRFRHFTRVSLFHRGFTVSPKFHRFVRGSPIRQGFPVSPLSPYPQDKRFKRAQPFYKKQKFWMYTGGGGIIFGIYYVNHLEVVPISNRRRFIDVTPKQEARLAQQAYSEIMKRYRHKILPSWDNRTRFVRSVAQQIIRVSGMEDLKWEVYVIDSAEKNAFVLPGGKIFVFTGILPIVENQHGLAAVLGHEIAHQVARHSAEKLSFIKIIILLQLFLSFFIDPGLLGNIFIELGIMMPFSRKCESEADYIGLLLMAQACYNPEEAIKMWKRMSKAEKVAPPQFLSTHPNHEARIKKISEWLPEALQKRAESDCVHQFEGFRSTTEHFRPLWVNW</sequence>
<keyword evidence="4 6" id="KW-0862">Zinc</keyword>
<dbReference type="GO" id="GO:0006515">
    <property type="term" value="P:protein quality control for misfolded or incompletely synthesized proteins"/>
    <property type="evidence" value="ECO:0007669"/>
    <property type="project" value="TreeGrafter"/>
</dbReference>
<dbReference type="OrthoDB" id="7464992at2759"/>
<keyword evidence="2" id="KW-0479">Metal-binding</keyword>
<dbReference type="Proteomes" id="UP000439903">
    <property type="component" value="Unassembled WGS sequence"/>
</dbReference>
<feature type="transmembrane region" description="Helical" evidence="7">
    <location>
        <begin position="214"/>
        <end position="239"/>
    </location>
</feature>
<protein>
    <submittedName>
        <fullName evidence="9">Mitochondrial metalloendopeptidase oma1</fullName>
    </submittedName>
</protein>
<evidence type="ECO:0000256" key="1">
    <source>
        <dbReference type="ARBA" id="ARBA00022670"/>
    </source>
</evidence>
<comment type="caution">
    <text evidence="9">The sequence shown here is derived from an EMBL/GenBank/DDBJ whole genome shotgun (WGS) entry which is preliminary data.</text>
</comment>
<feature type="domain" description="Peptidase M48" evidence="8">
    <location>
        <begin position="134"/>
        <end position="308"/>
    </location>
</feature>
<dbReference type="PANTHER" id="PTHR22726">
    <property type="entry name" value="METALLOENDOPEPTIDASE OMA1"/>
    <property type="match status" value="1"/>
</dbReference>
<dbReference type="PANTHER" id="PTHR22726:SF1">
    <property type="entry name" value="METALLOENDOPEPTIDASE OMA1, MITOCHONDRIAL"/>
    <property type="match status" value="1"/>
</dbReference>
<dbReference type="AlphaFoldDB" id="A0A8H4ANR9"/>
<name>A0A8H4ANR9_GIGMA</name>
<evidence type="ECO:0000313" key="9">
    <source>
        <dbReference type="EMBL" id="KAF0517040.1"/>
    </source>
</evidence>
<comment type="similarity">
    <text evidence="6">Belongs to the peptidase M48 family.</text>
</comment>
<evidence type="ECO:0000256" key="5">
    <source>
        <dbReference type="ARBA" id="ARBA00023049"/>
    </source>
</evidence>
<reference evidence="9 10" key="1">
    <citation type="journal article" date="2019" name="Environ. Microbiol.">
        <title>At the nexus of three kingdoms: the genome of the mycorrhizal fungus Gigaspora margarita provides insights into plant, endobacterial and fungal interactions.</title>
        <authorList>
            <person name="Venice F."/>
            <person name="Ghignone S."/>
            <person name="Salvioli di Fossalunga A."/>
            <person name="Amselem J."/>
            <person name="Novero M."/>
            <person name="Xianan X."/>
            <person name="Sedzielewska Toro K."/>
            <person name="Morin E."/>
            <person name="Lipzen A."/>
            <person name="Grigoriev I.V."/>
            <person name="Henrissat B."/>
            <person name="Martin F.M."/>
            <person name="Bonfante P."/>
        </authorList>
    </citation>
    <scope>NUCLEOTIDE SEQUENCE [LARGE SCALE GENOMIC DNA]</scope>
    <source>
        <strain evidence="9 10">BEG34</strain>
    </source>
</reference>
<keyword evidence="7" id="KW-0812">Transmembrane</keyword>
<dbReference type="InterPro" id="IPR001915">
    <property type="entry name" value="Peptidase_M48"/>
</dbReference>
<dbReference type="CDD" id="cd07331">
    <property type="entry name" value="M48C_Oma1_like"/>
    <property type="match status" value="1"/>
</dbReference>
<dbReference type="GO" id="GO:0005743">
    <property type="term" value="C:mitochondrial inner membrane"/>
    <property type="evidence" value="ECO:0007669"/>
    <property type="project" value="TreeGrafter"/>
</dbReference>
<evidence type="ECO:0000256" key="4">
    <source>
        <dbReference type="ARBA" id="ARBA00022833"/>
    </source>
</evidence>
<accession>A0A8H4ANR9</accession>
<dbReference type="InterPro" id="IPR051156">
    <property type="entry name" value="Mito/Outer_Membr_Metalloprot"/>
</dbReference>
<feature type="transmembrane region" description="Helical" evidence="7">
    <location>
        <begin position="70"/>
        <end position="87"/>
    </location>
</feature>
<keyword evidence="10" id="KW-1185">Reference proteome</keyword>
<dbReference type="EMBL" id="WTPW01000381">
    <property type="protein sequence ID" value="KAF0517040.1"/>
    <property type="molecule type" value="Genomic_DNA"/>
</dbReference>
<keyword evidence="7" id="KW-1133">Transmembrane helix</keyword>
<dbReference type="Pfam" id="PF01435">
    <property type="entry name" value="Peptidase_M48"/>
    <property type="match status" value="1"/>
</dbReference>
<keyword evidence="5 6" id="KW-0482">Metalloprotease</keyword>
<keyword evidence="3 6" id="KW-0378">Hydrolase</keyword>
<gene>
    <name evidence="9" type="ORF">F8M41_017003</name>
</gene>
<keyword evidence="7" id="KW-0472">Membrane</keyword>
<dbReference type="Gene3D" id="3.30.2010.10">
    <property type="entry name" value="Metalloproteases ('zincins'), catalytic domain"/>
    <property type="match status" value="1"/>
</dbReference>
<evidence type="ECO:0000256" key="7">
    <source>
        <dbReference type="SAM" id="Phobius"/>
    </source>
</evidence>
<organism evidence="9 10">
    <name type="scientific">Gigaspora margarita</name>
    <dbReference type="NCBI Taxonomy" id="4874"/>
    <lineage>
        <taxon>Eukaryota</taxon>
        <taxon>Fungi</taxon>
        <taxon>Fungi incertae sedis</taxon>
        <taxon>Mucoromycota</taxon>
        <taxon>Glomeromycotina</taxon>
        <taxon>Glomeromycetes</taxon>
        <taxon>Diversisporales</taxon>
        <taxon>Gigasporaceae</taxon>
        <taxon>Gigaspora</taxon>
    </lineage>
</organism>